<dbReference type="EMBL" id="GIFC01007465">
    <property type="protein sequence ID" value="MXU89548.1"/>
    <property type="molecule type" value="Transcribed_RNA"/>
</dbReference>
<name>A0A6B0UCK5_IXORI</name>
<evidence type="ECO:0000313" key="1">
    <source>
        <dbReference type="EMBL" id="MXU89548.1"/>
    </source>
</evidence>
<sequence length="108" mass="11499">MKALLPLCCNATSSVPPAALLGAWGSELPWRGGPDPRMCCSRLPRGKSRCSRQRPRTVAGSLTFLEPISPASLSAAFACISAALCAPQLEPFQSFLCGAEQPIWFLHA</sequence>
<protein>
    <submittedName>
        <fullName evidence="1">Uncharacterized protein</fullName>
    </submittedName>
</protein>
<dbReference type="AlphaFoldDB" id="A0A6B0UCK5"/>
<organism evidence="1">
    <name type="scientific">Ixodes ricinus</name>
    <name type="common">Common tick</name>
    <name type="synonym">Acarus ricinus</name>
    <dbReference type="NCBI Taxonomy" id="34613"/>
    <lineage>
        <taxon>Eukaryota</taxon>
        <taxon>Metazoa</taxon>
        <taxon>Ecdysozoa</taxon>
        <taxon>Arthropoda</taxon>
        <taxon>Chelicerata</taxon>
        <taxon>Arachnida</taxon>
        <taxon>Acari</taxon>
        <taxon>Parasitiformes</taxon>
        <taxon>Ixodida</taxon>
        <taxon>Ixodoidea</taxon>
        <taxon>Ixodidae</taxon>
        <taxon>Ixodinae</taxon>
        <taxon>Ixodes</taxon>
    </lineage>
</organism>
<reference evidence="1" key="1">
    <citation type="submission" date="2019-12" db="EMBL/GenBank/DDBJ databases">
        <title>An insight into the sialome of adult female Ixodes ricinus ticks feeding for 6 days.</title>
        <authorList>
            <person name="Perner J."/>
            <person name="Ribeiro J.M.C."/>
        </authorList>
    </citation>
    <scope>NUCLEOTIDE SEQUENCE</scope>
    <source>
        <strain evidence="1">Semi-engorged</strain>
        <tissue evidence="1">Salivary glands</tissue>
    </source>
</reference>
<accession>A0A6B0UCK5</accession>
<proteinExistence type="predicted"/>